<evidence type="ECO:0000313" key="5">
    <source>
        <dbReference type="EMBL" id="RGN33375.1"/>
    </source>
</evidence>
<feature type="domain" description="Outer membrane protein beta-barrel" evidence="4">
    <location>
        <begin position="225"/>
        <end position="363"/>
    </location>
</feature>
<feature type="compositionally biased region" description="Low complexity" evidence="2">
    <location>
        <begin position="201"/>
        <end position="212"/>
    </location>
</feature>
<keyword evidence="3" id="KW-0812">Transmembrane</keyword>
<dbReference type="Pfam" id="PF13505">
    <property type="entry name" value="OMP_b-brl"/>
    <property type="match status" value="1"/>
</dbReference>
<feature type="region of interest" description="Disordered" evidence="2">
    <location>
        <begin position="180"/>
        <end position="217"/>
    </location>
</feature>
<accession>A0A3E5B7R7</accession>
<evidence type="ECO:0000256" key="1">
    <source>
        <dbReference type="ARBA" id="ARBA00022729"/>
    </source>
</evidence>
<dbReference type="Gene3D" id="2.40.160.20">
    <property type="match status" value="1"/>
</dbReference>
<dbReference type="SUPFAM" id="SSF56925">
    <property type="entry name" value="OMPA-like"/>
    <property type="match status" value="1"/>
</dbReference>
<keyword evidence="3" id="KW-0472">Membrane</keyword>
<keyword evidence="1" id="KW-0732">Signal</keyword>
<gene>
    <name evidence="5" type="ORF">DXB65_16765</name>
</gene>
<dbReference type="InterPro" id="IPR027385">
    <property type="entry name" value="Beta-barrel_OMP"/>
</dbReference>
<evidence type="ECO:0000313" key="6">
    <source>
        <dbReference type="Proteomes" id="UP000260983"/>
    </source>
</evidence>
<proteinExistence type="predicted"/>
<dbReference type="AlphaFoldDB" id="A0A3E5B7R7"/>
<dbReference type="EMBL" id="QSUL01000011">
    <property type="protein sequence ID" value="RGN33375.1"/>
    <property type="molecule type" value="Genomic_DNA"/>
</dbReference>
<dbReference type="RefSeq" id="WP_117724942.1">
    <property type="nucleotide sequence ID" value="NZ_QSUL01000011.1"/>
</dbReference>
<evidence type="ECO:0000256" key="2">
    <source>
        <dbReference type="SAM" id="MobiDB-lite"/>
    </source>
</evidence>
<dbReference type="Proteomes" id="UP000260983">
    <property type="component" value="Unassembled WGS sequence"/>
</dbReference>
<evidence type="ECO:0000259" key="4">
    <source>
        <dbReference type="Pfam" id="PF13505"/>
    </source>
</evidence>
<evidence type="ECO:0000256" key="3">
    <source>
        <dbReference type="SAM" id="Phobius"/>
    </source>
</evidence>
<feature type="compositionally biased region" description="Polar residues" evidence="2">
    <location>
        <begin position="180"/>
        <end position="196"/>
    </location>
</feature>
<keyword evidence="3" id="KW-1133">Transmembrane helix</keyword>
<comment type="caution">
    <text evidence="5">The sequence shown here is derived from an EMBL/GenBank/DDBJ whole genome shotgun (WGS) entry which is preliminary data.</text>
</comment>
<feature type="region of interest" description="Disordered" evidence="2">
    <location>
        <begin position="128"/>
        <end position="157"/>
    </location>
</feature>
<name>A0A3E5B7R7_9BACE</name>
<sequence length="389" mass="41079">MKGNNEITGLFRSRLAGAEMTVRDGFWEGLQSDLSKAGSDVTDASAAVASGQAANLSGQKQRGAVLTPRFYRVAAAASVVLVLGAASAAFWYFSPKEEIQEAFTKVATLTPEGSLNGDVVQEKFPSIHDANPTAQKPGHKHPGQSSSAAVLASNDEEDESVSVTVSITITQRVYGNNHQQGGNALYGQNASTQNGSDYHATTDPANTTPDTDSNVRSKRKGAALASADAAGKKQNWAFKAGVGTSLPKGDFGMPFTANVSAERRLNKHFSLEAGLQYNRLDADHTIHTLAVPVKLNAMLASSSKVDFYATLGGAAEKCIAGAGDNGFGAEPIQLSVAAGLGIRYKLNDRIALFAEPTVSHHFDTDSQTKTLHTERSTNLNLLCGVRMTY</sequence>
<feature type="transmembrane region" description="Helical" evidence="3">
    <location>
        <begin position="70"/>
        <end position="93"/>
    </location>
</feature>
<reference evidence="5 6" key="1">
    <citation type="submission" date="2018-08" db="EMBL/GenBank/DDBJ databases">
        <title>A genome reference for cultivated species of the human gut microbiota.</title>
        <authorList>
            <person name="Zou Y."/>
            <person name="Xue W."/>
            <person name="Luo G."/>
        </authorList>
    </citation>
    <scope>NUCLEOTIDE SEQUENCE [LARGE SCALE GENOMIC DNA]</scope>
    <source>
        <strain evidence="5 6">OM05-15BH</strain>
    </source>
</reference>
<organism evidence="5 6">
    <name type="scientific">Bacteroides oleiciplenus</name>
    <dbReference type="NCBI Taxonomy" id="626931"/>
    <lineage>
        <taxon>Bacteria</taxon>
        <taxon>Pseudomonadati</taxon>
        <taxon>Bacteroidota</taxon>
        <taxon>Bacteroidia</taxon>
        <taxon>Bacteroidales</taxon>
        <taxon>Bacteroidaceae</taxon>
        <taxon>Bacteroides</taxon>
    </lineage>
</organism>
<dbReference type="InterPro" id="IPR011250">
    <property type="entry name" value="OMP/PagP_B-barrel"/>
</dbReference>
<protein>
    <submittedName>
        <fullName evidence="5">Porin family protein</fullName>
    </submittedName>
</protein>